<dbReference type="EMBL" id="JARK01001450">
    <property type="protein sequence ID" value="EYC00667.1"/>
    <property type="molecule type" value="Genomic_DNA"/>
</dbReference>
<evidence type="ECO:0000313" key="2">
    <source>
        <dbReference type="Proteomes" id="UP000024635"/>
    </source>
</evidence>
<keyword evidence="2" id="KW-1185">Reference proteome</keyword>
<reference evidence="2" key="1">
    <citation type="journal article" date="2015" name="Nat. Genet.">
        <title>The genome and transcriptome of the zoonotic hookworm Ancylostoma ceylanicum identify infection-specific gene families.</title>
        <authorList>
            <person name="Schwarz E.M."/>
            <person name="Hu Y."/>
            <person name="Antoshechkin I."/>
            <person name="Miller M.M."/>
            <person name="Sternberg P.W."/>
            <person name="Aroian R.V."/>
        </authorList>
    </citation>
    <scope>NUCLEOTIDE SEQUENCE</scope>
    <source>
        <strain evidence="2">HY135</strain>
    </source>
</reference>
<proteinExistence type="predicted"/>
<evidence type="ECO:0000313" key="1">
    <source>
        <dbReference type="EMBL" id="EYC00667.1"/>
    </source>
</evidence>
<accession>A0A016TDA5</accession>
<organism evidence="1 2">
    <name type="scientific">Ancylostoma ceylanicum</name>
    <dbReference type="NCBI Taxonomy" id="53326"/>
    <lineage>
        <taxon>Eukaryota</taxon>
        <taxon>Metazoa</taxon>
        <taxon>Ecdysozoa</taxon>
        <taxon>Nematoda</taxon>
        <taxon>Chromadorea</taxon>
        <taxon>Rhabditida</taxon>
        <taxon>Rhabditina</taxon>
        <taxon>Rhabditomorpha</taxon>
        <taxon>Strongyloidea</taxon>
        <taxon>Ancylostomatidae</taxon>
        <taxon>Ancylostomatinae</taxon>
        <taxon>Ancylostoma</taxon>
    </lineage>
</organism>
<sequence>MKCPVRSSHISLWGDDHFAWERGMAISAMTNRTDHTRNLPRSEYRNKLERARLVKSISWLLASRTDSSLFCAVERRFDMLEFVSSDAFRAKYFAHRTSPSLTPSPYYE</sequence>
<protein>
    <submittedName>
        <fullName evidence="1">Uncharacterized protein</fullName>
    </submittedName>
</protein>
<dbReference type="Proteomes" id="UP000024635">
    <property type="component" value="Unassembled WGS sequence"/>
</dbReference>
<dbReference type="AlphaFoldDB" id="A0A016TDA5"/>
<name>A0A016TDA5_9BILA</name>
<comment type="caution">
    <text evidence="1">The sequence shown here is derived from an EMBL/GenBank/DDBJ whole genome shotgun (WGS) entry which is preliminary data.</text>
</comment>
<gene>
    <name evidence="1" type="primary">Acey_s0114.g464</name>
    <name evidence="1" type="ORF">Y032_0114g464</name>
</gene>